<dbReference type="Pfam" id="PF01399">
    <property type="entry name" value="PCI"/>
    <property type="match status" value="1"/>
</dbReference>
<dbReference type="AlphaFoldDB" id="A0AA40BPU0"/>
<dbReference type="PANTHER" id="PTHR14145">
    <property type="entry name" value="26S PROTESOME SUBUNIT 6"/>
    <property type="match status" value="1"/>
</dbReference>
<sequence length="457" mass="50693">MAEPLLQFFSLMDAQGGVIVKEPPKFDLDLYVQNYRGRTRFDRLFLIARCSVPLCIDALKAAIAEAKKGRDTQQYREAVECLRVASPHDPDAIFDQQWLDATDKVNRVELNRLSVELKAYKNNLVKESIRMGNEDIGRHLESTGDLHGAAESYAKMRPDISTPKQIIDVAKHLVRVSALKQDWGMILAHVAKLVGGHSSEDEKVLHGYIKIVQGIACLGQERYEDAAFSFLDVDPTVPATVYNEIASPNDIAVYGGLLALATLEREALEKLFLGSPTFRTFLELEPHIRRAITLFVNGRYSACIAAIEAYRADYLLDIYLQKHVPKIFAKIRSKCIVQYLIPFSCVKLDTMNAAFGTPDHPVEEELIAMIKEGVLQARIDAIDRLLITVSASPRSKLQASALETAQKYERQAIDKLRLLGLASADLELKGRKGPGPAAGISLPSMGDMGLIEDSIMA</sequence>
<dbReference type="PROSITE" id="PS50250">
    <property type="entry name" value="PCI"/>
    <property type="match status" value="1"/>
</dbReference>
<dbReference type="SMART" id="SM00088">
    <property type="entry name" value="PINT"/>
    <property type="match status" value="1"/>
</dbReference>
<keyword evidence="8" id="KW-0647">Proteasome</keyword>
<comment type="caution">
    <text evidence="8">The sequence shown here is derived from an EMBL/GenBank/DDBJ whole genome shotgun (WGS) entry which is preliminary data.</text>
</comment>
<accession>A0AA40BPU0</accession>
<feature type="domain" description="PCI" evidence="7">
    <location>
        <begin position="222"/>
        <end position="393"/>
    </location>
</feature>
<protein>
    <submittedName>
        <fullName evidence="8">26S proteasome subunit RPN7-domain-containing protein</fullName>
    </submittedName>
</protein>
<keyword evidence="9" id="KW-1185">Reference proteome</keyword>
<evidence type="ECO:0000256" key="3">
    <source>
        <dbReference type="ARBA" id="ARBA00008793"/>
    </source>
</evidence>
<evidence type="ECO:0000256" key="4">
    <source>
        <dbReference type="ARBA" id="ARBA00022490"/>
    </source>
</evidence>
<dbReference type="Pfam" id="PF10602">
    <property type="entry name" value="RPN7"/>
    <property type="match status" value="1"/>
</dbReference>
<evidence type="ECO:0000313" key="8">
    <source>
        <dbReference type="EMBL" id="KAK0738210.1"/>
    </source>
</evidence>
<keyword evidence="5" id="KW-0736">Signalosome</keyword>
<evidence type="ECO:0000256" key="2">
    <source>
        <dbReference type="ARBA" id="ARBA00004496"/>
    </source>
</evidence>
<dbReference type="PANTHER" id="PTHR14145:SF2">
    <property type="entry name" value="COP9 SIGNALOSOME COMPLEX SUBUNIT 1"/>
    <property type="match status" value="1"/>
</dbReference>
<dbReference type="GO" id="GO:0005737">
    <property type="term" value="C:cytoplasm"/>
    <property type="evidence" value="ECO:0007669"/>
    <property type="project" value="UniProtKB-SubCell"/>
</dbReference>
<evidence type="ECO:0000313" key="9">
    <source>
        <dbReference type="Proteomes" id="UP001172155"/>
    </source>
</evidence>
<proteinExistence type="inferred from homology"/>
<dbReference type="Gene3D" id="1.25.40.570">
    <property type="match status" value="1"/>
</dbReference>
<organism evidence="8 9">
    <name type="scientific">Schizothecium vesticola</name>
    <dbReference type="NCBI Taxonomy" id="314040"/>
    <lineage>
        <taxon>Eukaryota</taxon>
        <taxon>Fungi</taxon>
        <taxon>Dikarya</taxon>
        <taxon>Ascomycota</taxon>
        <taxon>Pezizomycotina</taxon>
        <taxon>Sordariomycetes</taxon>
        <taxon>Sordariomycetidae</taxon>
        <taxon>Sordariales</taxon>
        <taxon>Schizotheciaceae</taxon>
        <taxon>Schizothecium</taxon>
    </lineage>
</organism>
<dbReference type="InterPro" id="IPR036390">
    <property type="entry name" value="WH_DNA-bd_sf"/>
</dbReference>
<dbReference type="EMBL" id="JAUKUD010000007">
    <property type="protein sequence ID" value="KAK0738210.1"/>
    <property type="molecule type" value="Genomic_DNA"/>
</dbReference>
<dbReference type="InterPro" id="IPR019585">
    <property type="entry name" value="Rpn7/CSN1"/>
</dbReference>
<comment type="subcellular location">
    <subcellularLocation>
        <location evidence="2">Cytoplasm</location>
    </subcellularLocation>
    <subcellularLocation>
        <location evidence="1">Nucleus</location>
    </subcellularLocation>
</comment>
<dbReference type="GO" id="GO:0000502">
    <property type="term" value="C:proteasome complex"/>
    <property type="evidence" value="ECO:0007669"/>
    <property type="project" value="UniProtKB-KW"/>
</dbReference>
<reference evidence="8" key="1">
    <citation type="submission" date="2023-06" db="EMBL/GenBank/DDBJ databases">
        <title>Genome-scale phylogeny and comparative genomics of the fungal order Sordariales.</title>
        <authorList>
            <consortium name="Lawrence Berkeley National Laboratory"/>
            <person name="Hensen N."/>
            <person name="Bonometti L."/>
            <person name="Westerberg I."/>
            <person name="Brannstrom I.O."/>
            <person name="Guillou S."/>
            <person name="Cros-Aarteil S."/>
            <person name="Calhoun S."/>
            <person name="Haridas S."/>
            <person name="Kuo A."/>
            <person name="Mondo S."/>
            <person name="Pangilinan J."/>
            <person name="Riley R."/>
            <person name="LaButti K."/>
            <person name="Andreopoulos B."/>
            <person name="Lipzen A."/>
            <person name="Chen C."/>
            <person name="Yanf M."/>
            <person name="Daum C."/>
            <person name="Ng V."/>
            <person name="Clum A."/>
            <person name="Steindorff A."/>
            <person name="Ohm R."/>
            <person name="Martin F."/>
            <person name="Silar P."/>
            <person name="Natvig D."/>
            <person name="Lalanne C."/>
            <person name="Gautier V."/>
            <person name="Ament-velasquez S.L."/>
            <person name="Kruys A."/>
            <person name="Hutchinson M.I."/>
            <person name="Powell A.J."/>
            <person name="Barry K."/>
            <person name="Miller A.N."/>
            <person name="Grigoriev I.V."/>
            <person name="Debuchy R."/>
            <person name="Gladieux P."/>
            <person name="Thoren M.H."/>
            <person name="Johannesson H."/>
        </authorList>
    </citation>
    <scope>NUCLEOTIDE SEQUENCE</scope>
    <source>
        <strain evidence="8">SMH3187-1</strain>
    </source>
</reference>
<comment type="similarity">
    <text evidence="3">Belongs to the CSN1 family.</text>
</comment>
<dbReference type="GO" id="GO:0008180">
    <property type="term" value="C:COP9 signalosome"/>
    <property type="evidence" value="ECO:0007669"/>
    <property type="project" value="UniProtKB-KW"/>
</dbReference>
<gene>
    <name evidence="8" type="ORF">B0T18DRAFT_241140</name>
</gene>
<evidence type="ECO:0000256" key="5">
    <source>
        <dbReference type="ARBA" id="ARBA00022790"/>
    </source>
</evidence>
<dbReference type="SUPFAM" id="SSF46785">
    <property type="entry name" value="Winged helix' DNA-binding domain"/>
    <property type="match status" value="1"/>
</dbReference>
<dbReference type="InterPro" id="IPR000717">
    <property type="entry name" value="PCI_dom"/>
</dbReference>
<dbReference type="InterPro" id="IPR045135">
    <property type="entry name" value="Rpn7_N"/>
</dbReference>
<dbReference type="Proteomes" id="UP001172155">
    <property type="component" value="Unassembled WGS sequence"/>
</dbReference>
<keyword evidence="6" id="KW-0539">Nucleus</keyword>
<keyword evidence="4" id="KW-0963">Cytoplasm</keyword>
<name>A0AA40BPU0_9PEZI</name>
<evidence type="ECO:0000259" key="7">
    <source>
        <dbReference type="PROSITE" id="PS50250"/>
    </source>
</evidence>
<evidence type="ECO:0000256" key="1">
    <source>
        <dbReference type="ARBA" id="ARBA00004123"/>
    </source>
</evidence>
<evidence type="ECO:0000256" key="6">
    <source>
        <dbReference type="ARBA" id="ARBA00023242"/>
    </source>
</evidence>